<dbReference type="PANTHER" id="PTHR43433">
    <property type="entry name" value="HYDROLASE, ALPHA/BETA FOLD FAMILY PROTEIN"/>
    <property type="match status" value="1"/>
</dbReference>
<dbReference type="InterPro" id="IPR029058">
    <property type="entry name" value="AB_hydrolase_fold"/>
</dbReference>
<dbReference type="InterPro" id="IPR000073">
    <property type="entry name" value="AB_hydrolase_1"/>
</dbReference>
<keyword evidence="3" id="KW-1185">Reference proteome</keyword>
<accession>A0ABR7M102</accession>
<feature type="domain" description="AB hydrolase-1" evidence="1">
    <location>
        <begin position="32"/>
        <end position="220"/>
    </location>
</feature>
<gene>
    <name evidence="2" type="ORF">HKK74_33630</name>
</gene>
<dbReference type="GO" id="GO:0016787">
    <property type="term" value="F:hydrolase activity"/>
    <property type="evidence" value="ECO:0007669"/>
    <property type="project" value="UniProtKB-KW"/>
</dbReference>
<dbReference type="PANTHER" id="PTHR43433:SF1">
    <property type="entry name" value="BLL5160 PROTEIN"/>
    <property type="match status" value="1"/>
</dbReference>
<proteinExistence type="predicted"/>
<dbReference type="InterPro" id="IPR050471">
    <property type="entry name" value="AB_hydrolase"/>
</dbReference>
<feature type="non-terminal residue" evidence="2">
    <location>
        <position position="275"/>
    </location>
</feature>
<dbReference type="Proteomes" id="UP000805614">
    <property type="component" value="Unassembled WGS sequence"/>
</dbReference>
<name>A0ABR7M102_9ACTN</name>
<dbReference type="Gene3D" id="3.40.50.1820">
    <property type="entry name" value="alpha/beta hydrolase"/>
    <property type="match status" value="1"/>
</dbReference>
<dbReference type="Pfam" id="PF12697">
    <property type="entry name" value="Abhydrolase_6"/>
    <property type="match status" value="1"/>
</dbReference>
<evidence type="ECO:0000313" key="3">
    <source>
        <dbReference type="Proteomes" id="UP000805614"/>
    </source>
</evidence>
<protein>
    <submittedName>
        <fullName evidence="2">Alpha/beta hydrolase</fullName>
    </submittedName>
</protein>
<reference evidence="2 3" key="1">
    <citation type="submission" date="2020-06" db="EMBL/GenBank/DDBJ databases">
        <title>Actinomadura xiongansis sp. nov., isolated from soil of Baiyangdian.</title>
        <authorList>
            <person name="Zhang X."/>
        </authorList>
    </citation>
    <scope>NUCLEOTIDE SEQUENCE [LARGE SCALE GENOMIC DNA]</scope>
    <source>
        <strain evidence="2 3">HBUM206468</strain>
    </source>
</reference>
<dbReference type="EMBL" id="JABVEC010000041">
    <property type="protein sequence ID" value="MBC6470397.1"/>
    <property type="molecule type" value="Genomic_DNA"/>
</dbReference>
<evidence type="ECO:0000313" key="2">
    <source>
        <dbReference type="EMBL" id="MBC6470397.1"/>
    </source>
</evidence>
<keyword evidence="2" id="KW-0378">Hydrolase</keyword>
<evidence type="ECO:0000259" key="1">
    <source>
        <dbReference type="Pfam" id="PF12697"/>
    </source>
</evidence>
<comment type="caution">
    <text evidence="2">The sequence shown here is derived from an EMBL/GenBank/DDBJ whole genome shotgun (WGS) entry which is preliminary data.</text>
</comment>
<organism evidence="2 3">
    <name type="scientific">Actinomadura alba</name>
    <dbReference type="NCBI Taxonomy" id="406431"/>
    <lineage>
        <taxon>Bacteria</taxon>
        <taxon>Bacillati</taxon>
        <taxon>Actinomycetota</taxon>
        <taxon>Actinomycetes</taxon>
        <taxon>Streptosporangiales</taxon>
        <taxon>Thermomonosporaceae</taxon>
        <taxon>Actinomadura</taxon>
    </lineage>
</organism>
<sequence>MYTGERGVMNKVISADGTPIAFERFGSGRPVVVVGGATCDRAKMREVSERLAHHFTVINYDRRGRGDSGDTAPYAVQREIEDLGALITEAGGTVSVYGHSSGAGLALHAAAHGLPITRLALHDPPFVPAGEQERAAREQGRQLRTLLEQDRRGDAAALFMTWTGVPSEAVAQMRGEPWWAGLEAIAHTLAYDSEVMGDISRGGTIPADQVGRVATATLVVNGGACPAWMIDAGRRIADGIPGGRQIVLADQEHVVPPDLLVPAIADFLAGRRHPD</sequence>
<dbReference type="SUPFAM" id="SSF53474">
    <property type="entry name" value="alpha/beta-Hydrolases"/>
    <property type="match status" value="1"/>
</dbReference>
<dbReference type="RefSeq" id="WP_187247443.1">
    <property type="nucleotide sequence ID" value="NZ_JABVEC010000041.1"/>
</dbReference>